<dbReference type="EMBL" id="HBGQ01098483">
    <property type="protein sequence ID" value="CAD9538053.1"/>
    <property type="molecule type" value="Transcribed_RNA"/>
</dbReference>
<reference evidence="1" key="1">
    <citation type="submission" date="2021-01" db="EMBL/GenBank/DDBJ databases">
        <authorList>
            <person name="Corre E."/>
            <person name="Pelletier E."/>
            <person name="Niang G."/>
            <person name="Scheremetjew M."/>
            <person name="Finn R."/>
            <person name="Kale V."/>
            <person name="Holt S."/>
            <person name="Cochrane G."/>
            <person name="Meng A."/>
            <person name="Brown T."/>
            <person name="Cohen L."/>
        </authorList>
    </citation>
    <scope>NUCLEOTIDE SEQUENCE</scope>
    <source>
        <strain evidence="1">CCMP2222</strain>
    </source>
</reference>
<accession>A0A7S2J6G8</accession>
<protein>
    <submittedName>
        <fullName evidence="1">Uncharacterized protein</fullName>
    </submittedName>
</protein>
<evidence type="ECO:0000313" key="1">
    <source>
        <dbReference type="EMBL" id="CAD9538053.1"/>
    </source>
</evidence>
<dbReference type="AlphaFoldDB" id="A0A7S2J6G8"/>
<gene>
    <name evidence="1" type="ORF">AAND1436_LOCUS47105</name>
</gene>
<name>A0A7S2J6G8_9DINO</name>
<proteinExistence type="predicted"/>
<organism evidence="1">
    <name type="scientific">Alexandrium andersonii</name>
    <dbReference type="NCBI Taxonomy" id="327968"/>
    <lineage>
        <taxon>Eukaryota</taxon>
        <taxon>Sar</taxon>
        <taxon>Alveolata</taxon>
        <taxon>Dinophyceae</taxon>
        <taxon>Gonyaulacales</taxon>
        <taxon>Pyrocystaceae</taxon>
        <taxon>Alexandrium</taxon>
    </lineage>
</organism>
<sequence length="139" mass="14887">MRQHLLGEPLPSAAQPPARLPRLVAPAAFPHAAVQFAEVLKTQTVQNSPAVGAAAVGEKVQHTAELSGCFFPSQVRRFSELLTVLLPNCSCNLTAEARLCAGINAFTQLGMRHVETVEFESLEVPNGGPSLKWDFKLAA</sequence>